<evidence type="ECO:0000313" key="1">
    <source>
        <dbReference type="EMBL" id="KAE9406366.1"/>
    </source>
</evidence>
<dbReference type="AlphaFoldDB" id="A0A6A4I6Z3"/>
<proteinExistence type="predicted"/>
<gene>
    <name evidence="1" type="ORF">BT96DRAFT_934130</name>
</gene>
<protein>
    <submittedName>
        <fullName evidence="1">Uncharacterized protein</fullName>
    </submittedName>
</protein>
<dbReference type="Proteomes" id="UP000799118">
    <property type="component" value="Unassembled WGS sequence"/>
</dbReference>
<evidence type="ECO:0000313" key="2">
    <source>
        <dbReference type="Proteomes" id="UP000799118"/>
    </source>
</evidence>
<dbReference type="EMBL" id="ML769402">
    <property type="protein sequence ID" value="KAE9406366.1"/>
    <property type="molecule type" value="Genomic_DNA"/>
</dbReference>
<reference evidence="1" key="1">
    <citation type="journal article" date="2019" name="Environ. Microbiol.">
        <title>Fungal ecological strategies reflected in gene transcription - a case study of two litter decomposers.</title>
        <authorList>
            <person name="Barbi F."/>
            <person name="Kohler A."/>
            <person name="Barry K."/>
            <person name="Baskaran P."/>
            <person name="Daum C."/>
            <person name="Fauchery L."/>
            <person name="Ihrmark K."/>
            <person name="Kuo A."/>
            <person name="LaButti K."/>
            <person name="Lipzen A."/>
            <person name="Morin E."/>
            <person name="Grigoriev I.V."/>
            <person name="Henrissat B."/>
            <person name="Lindahl B."/>
            <person name="Martin F."/>
        </authorList>
    </citation>
    <scope>NUCLEOTIDE SEQUENCE</scope>
    <source>
        <strain evidence="1">JB14</strain>
    </source>
</reference>
<keyword evidence="2" id="KW-1185">Reference proteome</keyword>
<organism evidence="1 2">
    <name type="scientific">Gymnopus androsaceus JB14</name>
    <dbReference type="NCBI Taxonomy" id="1447944"/>
    <lineage>
        <taxon>Eukaryota</taxon>
        <taxon>Fungi</taxon>
        <taxon>Dikarya</taxon>
        <taxon>Basidiomycota</taxon>
        <taxon>Agaricomycotina</taxon>
        <taxon>Agaricomycetes</taxon>
        <taxon>Agaricomycetidae</taxon>
        <taxon>Agaricales</taxon>
        <taxon>Marasmiineae</taxon>
        <taxon>Omphalotaceae</taxon>
        <taxon>Gymnopus</taxon>
    </lineage>
</organism>
<sequence length="284" mass="31485">MHSMSIPSVSTILVDDLPKESAFDLLKFLLLASTKIRARYEGFTTSYLLINLNYSRSVSSRNRPAIYSSSTEKWRVAGLTIIVKSSLIEILCLILIYSSFPEIQTLTLTFESDFILDVKTHGVRLLVSGTLVSLKYPQLLIEQKLEYYGMLPALRSVIHLCRPSISSKKPITMKIWPPSFREVVNCPAYSLDFVSSGPVLKVVLVDGSTRIPKIQALVSKDFGGPAILTGQTSTQNKDLLLLDVALSLGVVMQGDVFGMNLLLGEFPAIRIPMPPKSQVFEEEV</sequence>
<name>A0A6A4I6Z3_9AGAR</name>
<accession>A0A6A4I6Z3</accession>